<feature type="compositionally biased region" description="Basic and acidic residues" evidence="1">
    <location>
        <begin position="22"/>
        <end position="34"/>
    </location>
</feature>
<feature type="region of interest" description="Disordered" evidence="1">
    <location>
        <begin position="1"/>
        <end position="39"/>
    </location>
</feature>
<dbReference type="Proteomes" id="UP001172673">
    <property type="component" value="Unassembled WGS sequence"/>
</dbReference>
<name>A0AA38X0U9_9EURO</name>
<organism evidence="2 3">
    <name type="scientific">Cladophialophora chaetospira</name>
    <dbReference type="NCBI Taxonomy" id="386627"/>
    <lineage>
        <taxon>Eukaryota</taxon>
        <taxon>Fungi</taxon>
        <taxon>Dikarya</taxon>
        <taxon>Ascomycota</taxon>
        <taxon>Pezizomycotina</taxon>
        <taxon>Eurotiomycetes</taxon>
        <taxon>Chaetothyriomycetidae</taxon>
        <taxon>Chaetothyriales</taxon>
        <taxon>Herpotrichiellaceae</taxon>
        <taxon>Cladophialophora</taxon>
    </lineage>
</organism>
<evidence type="ECO:0000256" key="1">
    <source>
        <dbReference type="SAM" id="MobiDB-lite"/>
    </source>
</evidence>
<accession>A0AA38X0U9</accession>
<proteinExistence type="predicted"/>
<dbReference type="EMBL" id="JAPDRK010000018">
    <property type="protein sequence ID" value="KAJ9604728.1"/>
    <property type="molecule type" value="Genomic_DNA"/>
</dbReference>
<evidence type="ECO:0000313" key="2">
    <source>
        <dbReference type="EMBL" id="KAJ9604728.1"/>
    </source>
</evidence>
<comment type="caution">
    <text evidence="2">The sequence shown here is derived from an EMBL/GenBank/DDBJ whole genome shotgun (WGS) entry which is preliminary data.</text>
</comment>
<dbReference type="AlphaFoldDB" id="A0AA38X0U9"/>
<keyword evidence="3" id="KW-1185">Reference proteome</keyword>
<gene>
    <name evidence="2" type="ORF">H2200_010842</name>
</gene>
<sequence length="73" mass="8087">MSPRLSSDSQQTLVSTSSLSISKEKKIEDTRADGNKVQPSKWKSFVEKVKSIEPPEPVIPQHRRSGGLPAWAL</sequence>
<evidence type="ECO:0000313" key="3">
    <source>
        <dbReference type="Proteomes" id="UP001172673"/>
    </source>
</evidence>
<feature type="compositionally biased region" description="Low complexity" evidence="1">
    <location>
        <begin position="1"/>
        <end position="21"/>
    </location>
</feature>
<protein>
    <submittedName>
        <fullName evidence="2">Uncharacterized protein</fullName>
    </submittedName>
</protein>
<reference evidence="2" key="1">
    <citation type="submission" date="2022-10" db="EMBL/GenBank/DDBJ databases">
        <title>Culturing micro-colonial fungi from biological soil crusts in the Mojave desert and describing Neophaeococcomyces mojavensis, and introducing the new genera and species Taxawa tesnikishii.</title>
        <authorList>
            <person name="Kurbessoian T."/>
            <person name="Stajich J.E."/>
        </authorList>
    </citation>
    <scope>NUCLEOTIDE SEQUENCE</scope>
    <source>
        <strain evidence="2">TK_41</strain>
    </source>
</reference>